<accession>A0A0C3PN27</accession>
<organism evidence="3 4">
    <name type="scientific">Tulasnella calospora MUT 4182</name>
    <dbReference type="NCBI Taxonomy" id="1051891"/>
    <lineage>
        <taxon>Eukaryota</taxon>
        <taxon>Fungi</taxon>
        <taxon>Dikarya</taxon>
        <taxon>Basidiomycota</taxon>
        <taxon>Agaricomycotina</taxon>
        <taxon>Agaricomycetes</taxon>
        <taxon>Cantharellales</taxon>
        <taxon>Tulasnellaceae</taxon>
        <taxon>Tulasnella</taxon>
    </lineage>
</organism>
<feature type="compositionally biased region" description="Basic and acidic residues" evidence="1">
    <location>
        <begin position="149"/>
        <end position="190"/>
    </location>
</feature>
<dbReference type="Gene3D" id="3.10.590.10">
    <property type="entry name" value="ph1033 like domains"/>
    <property type="match status" value="1"/>
</dbReference>
<dbReference type="GO" id="GO:0000381">
    <property type="term" value="P:regulation of alternative mRNA splicing, via spliceosome"/>
    <property type="evidence" value="ECO:0007669"/>
    <property type="project" value="TreeGrafter"/>
</dbReference>
<dbReference type="GO" id="GO:0000398">
    <property type="term" value="P:mRNA splicing, via spliceosome"/>
    <property type="evidence" value="ECO:0007669"/>
    <property type="project" value="TreeGrafter"/>
</dbReference>
<evidence type="ECO:0000259" key="2">
    <source>
        <dbReference type="PROSITE" id="PS50882"/>
    </source>
</evidence>
<dbReference type="PANTHER" id="PTHR12357">
    <property type="entry name" value="YTH YT521-B HOMOLOGY DOMAIN-CONTAINING"/>
    <property type="match status" value="1"/>
</dbReference>
<dbReference type="InterPro" id="IPR045168">
    <property type="entry name" value="YTH_prot"/>
</dbReference>
<feature type="compositionally biased region" description="Polar residues" evidence="1">
    <location>
        <begin position="64"/>
        <end position="82"/>
    </location>
</feature>
<name>A0A0C3PN27_9AGAM</name>
<dbReference type="CDD" id="cd21134">
    <property type="entry name" value="YTH"/>
    <property type="match status" value="1"/>
</dbReference>
<dbReference type="PANTHER" id="PTHR12357:SF3">
    <property type="entry name" value="YTH DOMAIN-CONTAINING PROTEIN 1"/>
    <property type="match status" value="1"/>
</dbReference>
<proteinExistence type="predicted"/>
<protein>
    <recommendedName>
        <fullName evidence="2">YTH domain-containing protein</fullName>
    </recommendedName>
</protein>
<dbReference type="HOGENOM" id="CLU_850447_0_0_1"/>
<feature type="region of interest" description="Disordered" evidence="1">
    <location>
        <begin position="1"/>
        <end position="216"/>
    </location>
</feature>
<dbReference type="EMBL" id="KN823820">
    <property type="protein sequence ID" value="KIO15785.1"/>
    <property type="molecule type" value="Genomic_DNA"/>
</dbReference>
<gene>
    <name evidence="3" type="ORF">M407DRAFT_34623</name>
</gene>
<reference evidence="3 4" key="1">
    <citation type="submission" date="2014-04" db="EMBL/GenBank/DDBJ databases">
        <authorList>
            <consortium name="DOE Joint Genome Institute"/>
            <person name="Kuo A."/>
            <person name="Girlanda M."/>
            <person name="Perotto S."/>
            <person name="Kohler A."/>
            <person name="Nagy L.G."/>
            <person name="Floudas D."/>
            <person name="Copeland A."/>
            <person name="Barry K.W."/>
            <person name="Cichocki N."/>
            <person name="Veneault-Fourrey C."/>
            <person name="LaButti K."/>
            <person name="Lindquist E.A."/>
            <person name="Lipzen A."/>
            <person name="Lundell T."/>
            <person name="Morin E."/>
            <person name="Murat C."/>
            <person name="Sun H."/>
            <person name="Tunlid A."/>
            <person name="Henrissat B."/>
            <person name="Grigoriev I.V."/>
            <person name="Hibbett D.S."/>
            <person name="Martin F."/>
            <person name="Nordberg H.P."/>
            <person name="Cantor M.N."/>
            <person name="Hua S.X."/>
        </authorList>
    </citation>
    <scope>NUCLEOTIDE SEQUENCE [LARGE SCALE GENOMIC DNA]</scope>
    <source>
        <strain evidence="3 4">MUT 4182</strain>
    </source>
</reference>
<dbReference type="GO" id="GO:1990247">
    <property type="term" value="F:N6-methyladenosine-containing RNA reader activity"/>
    <property type="evidence" value="ECO:0007669"/>
    <property type="project" value="TreeGrafter"/>
</dbReference>
<feature type="compositionally biased region" description="Polar residues" evidence="1">
    <location>
        <begin position="303"/>
        <end position="317"/>
    </location>
</feature>
<dbReference type="GO" id="GO:0005654">
    <property type="term" value="C:nucleoplasm"/>
    <property type="evidence" value="ECO:0007669"/>
    <property type="project" value="TreeGrafter"/>
</dbReference>
<reference evidence="4" key="2">
    <citation type="submission" date="2015-01" db="EMBL/GenBank/DDBJ databases">
        <title>Evolutionary Origins and Diversification of the Mycorrhizal Mutualists.</title>
        <authorList>
            <consortium name="DOE Joint Genome Institute"/>
            <consortium name="Mycorrhizal Genomics Consortium"/>
            <person name="Kohler A."/>
            <person name="Kuo A."/>
            <person name="Nagy L.G."/>
            <person name="Floudas D."/>
            <person name="Copeland A."/>
            <person name="Barry K.W."/>
            <person name="Cichocki N."/>
            <person name="Veneault-Fourrey C."/>
            <person name="LaButti K."/>
            <person name="Lindquist E.A."/>
            <person name="Lipzen A."/>
            <person name="Lundell T."/>
            <person name="Morin E."/>
            <person name="Murat C."/>
            <person name="Riley R."/>
            <person name="Ohm R."/>
            <person name="Sun H."/>
            <person name="Tunlid A."/>
            <person name="Henrissat B."/>
            <person name="Grigoriev I.V."/>
            <person name="Hibbett D.S."/>
            <person name="Martin F."/>
        </authorList>
    </citation>
    <scope>NUCLEOTIDE SEQUENCE [LARGE SCALE GENOMIC DNA]</scope>
    <source>
        <strain evidence="4">MUT 4182</strain>
    </source>
</reference>
<feature type="compositionally biased region" description="Basic and acidic residues" evidence="1">
    <location>
        <begin position="1"/>
        <end position="11"/>
    </location>
</feature>
<feature type="compositionally biased region" description="Polar residues" evidence="1">
    <location>
        <begin position="17"/>
        <end position="35"/>
    </location>
</feature>
<dbReference type="STRING" id="1051891.A0A0C3PN27"/>
<sequence length="327" mass="35925">MSGVSRGDRKVPWAGRSESNSVSPRSAESTGLNWQRSSYSVIVEESSEPSSRREPPDNPLSPLASKSQQFFGTMATLASSPSPLTPGEQPRMPSPPVHLPRRANPSTTEVDGMDHDPRIQSAPAELGPPHKKLTKPTASPSVPRQPAKHSGEAAKPRLDPDAPLRAAKRPELLEVDKVVTEEDIRKRAEIEGSSLSRAIEGELAGPGGSKSSEQWGTPFKIMWVKKDRLPFVRVKHLRNPWNYDREVKISRDGIELEPSVGEALLHEWDKMEAEREAFQRVLQAQWVQRDGQWHQADGRLAPSSGNPSSATDNTRASTARGADSRSP</sequence>
<dbReference type="Pfam" id="PF04146">
    <property type="entry name" value="YTH"/>
    <property type="match status" value="1"/>
</dbReference>
<feature type="region of interest" description="Disordered" evidence="1">
    <location>
        <begin position="292"/>
        <end position="327"/>
    </location>
</feature>
<dbReference type="AlphaFoldDB" id="A0A0C3PN27"/>
<evidence type="ECO:0000256" key="1">
    <source>
        <dbReference type="SAM" id="MobiDB-lite"/>
    </source>
</evidence>
<evidence type="ECO:0000313" key="3">
    <source>
        <dbReference type="EMBL" id="KIO15785.1"/>
    </source>
</evidence>
<dbReference type="Proteomes" id="UP000054248">
    <property type="component" value="Unassembled WGS sequence"/>
</dbReference>
<dbReference type="PROSITE" id="PS50882">
    <property type="entry name" value="YTH"/>
    <property type="match status" value="1"/>
</dbReference>
<feature type="domain" description="YTH" evidence="2">
    <location>
        <begin position="129"/>
        <end position="268"/>
    </location>
</feature>
<dbReference type="OrthoDB" id="6103986at2759"/>
<keyword evidence="4" id="KW-1185">Reference proteome</keyword>
<dbReference type="GO" id="GO:0003729">
    <property type="term" value="F:mRNA binding"/>
    <property type="evidence" value="ECO:0007669"/>
    <property type="project" value="TreeGrafter"/>
</dbReference>
<dbReference type="InterPro" id="IPR007275">
    <property type="entry name" value="YTH_domain"/>
</dbReference>
<evidence type="ECO:0000313" key="4">
    <source>
        <dbReference type="Proteomes" id="UP000054248"/>
    </source>
</evidence>